<feature type="transmembrane region" description="Helical" evidence="6">
    <location>
        <begin position="45"/>
        <end position="68"/>
    </location>
</feature>
<keyword evidence="5 6" id="KW-0472">Membrane</keyword>
<evidence type="ECO:0000256" key="5">
    <source>
        <dbReference type="ARBA" id="ARBA00023136"/>
    </source>
</evidence>
<evidence type="ECO:0000256" key="6">
    <source>
        <dbReference type="SAM" id="Phobius"/>
    </source>
</evidence>
<feature type="domain" description="GtrA/DPMS transmembrane" evidence="7">
    <location>
        <begin position="23"/>
        <end position="131"/>
    </location>
</feature>
<dbReference type="PANTHER" id="PTHR38459:SF1">
    <property type="entry name" value="PROPHAGE BACTOPRENOL-LINKED GLUCOSE TRANSLOCASE HOMOLOG"/>
    <property type="match status" value="1"/>
</dbReference>
<evidence type="ECO:0000313" key="8">
    <source>
        <dbReference type="EMBL" id="SUB80596.1"/>
    </source>
</evidence>
<feature type="transmembrane region" description="Helical" evidence="6">
    <location>
        <begin position="114"/>
        <end position="132"/>
    </location>
</feature>
<reference evidence="8 9" key="1">
    <citation type="submission" date="2018-06" db="EMBL/GenBank/DDBJ databases">
        <authorList>
            <consortium name="Pathogen Informatics"/>
            <person name="Doyle S."/>
        </authorList>
    </citation>
    <scope>NUCLEOTIDE SEQUENCE [LARGE SCALE GENOMIC DNA]</scope>
    <source>
        <strain evidence="8 9">NCTC13063</strain>
    </source>
</reference>
<keyword evidence="3 6" id="KW-0812">Transmembrane</keyword>
<dbReference type="PANTHER" id="PTHR38459">
    <property type="entry name" value="PROPHAGE BACTOPRENOL-LINKED GLUCOSE TRANSLOCASE HOMOLOG"/>
    <property type="match status" value="1"/>
</dbReference>
<comment type="caution">
    <text evidence="8">The sequence shown here is derived from an EMBL/GenBank/DDBJ whole genome shotgun (WGS) entry which is preliminary data.</text>
</comment>
<protein>
    <submittedName>
        <fullName evidence="8">GtrA-like protein</fullName>
    </submittedName>
</protein>
<gene>
    <name evidence="8" type="ORF">NCTC13063_01882</name>
</gene>
<dbReference type="Proteomes" id="UP000255283">
    <property type="component" value="Unassembled WGS sequence"/>
</dbReference>
<evidence type="ECO:0000313" key="9">
    <source>
        <dbReference type="Proteomes" id="UP000255283"/>
    </source>
</evidence>
<dbReference type="EMBL" id="UGTJ01000001">
    <property type="protein sequence ID" value="SUB80596.1"/>
    <property type="molecule type" value="Genomic_DNA"/>
</dbReference>
<comment type="subcellular location">
    <subcellularLocation>
        <location evidence="1">Membrane</location>
        <topology evidence="1">Multi-pass membrane protein</topology>
    </subcellularLocation>
</comment>
<evidence type="ECO:0000256" key="1">
    <source>
        <dbReference type="ARBA" id="ARBA00004141"/>
    </source>
</evidence>
<dbReference type="GO" id="GO:0005886">
    <property type="term" value="C:plasma membrane"/>
    <property type="evidence" value="ECO:0007669"/>
    <property type="project" value="TreeGrafter"/>
</dbReference>
<proteinExistence type="inferred from homology"/>
<keyword evidence="4 6" id="KW-1133">Transmembrane helix</keyword>
<dbReference type="Pfam" id="PF04138">
    <property type="entry name" value="GtrA_DPMS_TM"/>
    <property type="match status" value="1"/>
</dbReference>
<sequence length="135" mass="15461">MQMKDFTNRLDDRKRRKLGELLRFGIVGVLATLLQYAVYLAMLRFVGAAIANTVGYAVSFVFNFFASTRYTFRVKANARRGAGFALSHVINYLLQMLTLHLFIAVGIPERWAPIPMFCICVPVNFLLVRFFLTKE</sequence>
<evidence type="ECO:0000256" key="4">
    <source>
        <dbReference type="ARBA" id="ARBA00022989"/>
    </source>
</evidence>
<evidence type="ECO:0000259" key="7">
    <source>
        <dbReference type="Pfam" id="PF04138"/>
    </source>
</evidence>
<dbReference type="InterPro" id="IPR051401">
    <property type="entry name" value="GtrA_CellWall_Glycosyl"/>
</dbReference>
<organism evidence="8 9">
    <name type="scientific">Segatella buccae</name>
    <dbReference type="NCBI Taxonomy" id="28126"/>
    <lineage>
        <taxon>Bacteria</taxon>
        <taxon>Pseudomonadati</taxon>
        <taxon>Bacteroidota</taxon>
        <taxon>Bacteroidia</taxon>
        <taxon>Bacteroidales</taxon>
        <taxon>Prevotellaceae</taxon>
        <taxon>Segatella</taxon>
    </lineage>
</organism>
<dbReference type="InterPro" id="IPR007267">
    <property type="entry name" value="GtrA_DPMS_TM"/>
</dbReference>
<dbReference type="GO" id="GO:0000271">
    <property type="term" value="P:polysaccharide biosynthetic process"/>
    <property type="evidence" value="ECO:0007669"/>
    <property type="project" value="InterPro"/>
</dbReference>
<feature type="transmembrane region" description="Helical" evidence="6">
    <location>
        <begin position="89"/>
        <end position="108"/>
    </location>
</feature>
<dbReference type="AlphaFoldDB" id="A0AAQ1UIB3"/>
<evidence type="ECO:0000256" key="3">
    <source>
        <dbReference type="ARBA" id="ARBA00022692"/>
    </source>
</evidence>
<name>A0AAQ1UIB3_9BACT</name>
<comment type="similarity">
    <text evidence="2">Belongs to the GtrA family.</text>
</comment>
<evidence type="ECO:0000256" key="2">
    <source>
        <dbReference type="ARBA" id="ARBA00009399"/>
    </source>
</evidence>
<accession>A0AAQ1UIB3</accession>
<feature type="transmembrane region" description="Helical" evidence="6">
    <location>
        <begin position="21"/>
        <end position="39"/>
    </location>
</feature>